<keyword evidence="13" id="KW-1185">Reference proteome</keyword>
<sequence length="374" mass="39075">MLIGVPKEIKVHEYRVGLTPSGVRELVAAGHSVLVQSQAGLGVGFTDEHYLQAGASIAANAAEVFERAQMICKVKEPQPVECRMLRPGQVLFTYLHLAPDPDQTRLLVDSGAIAIAYETVTDDKGGLPLLAPMSEVAGRMAIQAGAHALEKAQGGRGVLLGGVPGVAPARVVVLGGGVVGLNAARMAMGVGADVTILDKSLPRLKEIDMLFEGRIKTLMSNTANIEEMVRDADMVIGAVLIPGAAAPKLVTRKMLGRMKPGAVLVDVAIDQGGCFETSRPTTHQEPTYVVDGIVHYCVANMPGGVARTSTMALTNATLPFALELANKGWARALLENPHLMNGLNVCAGKVTYAAVASALGYPYADPVSTVKAAA</sequence>
<gene>
    <name evidence="12" type="primary">ald</name>
    <name evidence="12" type="ORF">GZH52_07010</name>
</gene>
<feature type="binding site" evidence="8">
    <location>
        <position position="279"/>
    </location>
    <ligand>
        <name>NAD(+)</name>
        <dbReference type="ChEBI" id="CHEBI:57540"/>
    </ligand>
</feature>
<comment type="similarity">
    <text evidence="1 5">Belongs to the AlaDH/PNT family.</text>
</comment>
<dbReference type="AlphaFoldDB" id="A0A6B2KQM7"/>
<dbReference type="GO" id="GO:0005886">
    <property type="term" value="C:plasma membrane"/>
    <property type="evidence" value="ECO:0007669"/>
    <property type="project" value="TreeGrafter"/>
</dbReference>
<evidence type="ECO:0000256" key="7">
    <source>
        <dbReference type="PIRSR" id="PIRSR000183-2"/>
    </source>
</evidence>
<dbReference type="GO" id="GO:0046872">
    <property type="term" value="F:metal ion binding"/>
    <property type="evidence" value="ECO:0007669"/>
    <property type="project" value="UniProtKB-KW"/>
</dbReference>
<feature type="binding site" evidence="7">
    <location>
        <position position="75"/>
    </location>
    <ligand>
        <name>substrate</name>
    </ligand>
</feature>
<comment type="catalytic activity">
    <reaction evidence="5">
        <text>L-alanine + NAD(+) + H2O = pyruvate + NH4(+) + NADH + H(+)</text>
        <dbReference type="Rhea" id="RHEA:18405"/>
        <dbReference type="ChEBI" id="CHEBI:15361"/>
        <dbReference type="ChEBI" id="CHEBI:15377"/>
        <dbReference type="ChEBI" id="CHEBI:15378"/>
        <dbReference type="ChEBI" id="CHEBI:28938"/>
        <dbReference type="ChEBI" id="CHEBI:57540"/>
        <dbReference type="ChEBI" id="CHEBI:57945"/>
        <dbReference type="ChEBI" id="CHEBI:57972"/>
        <dbReference type="EC" id="1.4.1.1"/>
    </reaction>
</comment>
<dbReference type="RefSeq" id="WP_163315772.1">
    <property type="nucleotide sequence ID" value="NZ_JAAGAA010000005.1"/>
</dbReference>
<feature type="active site" description="Proton donor/acceptor" evidence="6">
    <location>
        <position position="270"/>
    </location>
</feature>
<dbReference type="InterPro" id="IPR008143">
    <property type="entry name" value="Ala_DH/PNT_CS2"/>
</dbReference>
<feature type="binding site" evidence="8">
    <location>
        <position position="134"/>
    </location>
    <ligand>
        <name>NAD(+)</name>
        <dbReference type="ChEBI" id="CHEBI:57540"/>
    </ligand>
</feature>
<dbReference type="FunFam" id="3.40.50.720:FF:000049">
    <property type="entry name" value="Alanine dehydrogenase"/>
    <property type="match status" value="1"/>
</dbReference>
<evidence type="ECO:0000256" key="4">
    <source>
        <dbReference type="ARBA" id="ARBA00023027"/>
    </source>
</evidence>
<dbReference type="Pfam" id="PF01262">
    <property type="entry name" value="AlaDh_PNT_C"/>
    <property type="match status" value="1"/>
</dbReference>
<feature type="binding site" evidence="9">
    <location>
        <position position="323"/>
    </location>
    <ligand>
        <name>Mg(2+)</name>
        <dbReference type="ChEBI" id="CHEBI:18420"/>
    </ligand>
</feature>
<dbReference type="Proteomes" id="UP000482578">
    <property type="component" value="Unassembled WGS sequence"/>
</dbReference>
<dbReference type="NCBIfam" id="TIGR00518">
    <property type="entry name" value="alaDH"/>
    <property type="match status" value="1"/>
</dbReference>
<keyword evidence="9" id="KW-0479">Metal-binding</keyword>
<dbReference type="EMBL" id="JAAGAA010000005">
    <property type="protein sequence ID" value="NDV12546.1"/>
    <property type="molecule type" value="Genomic_DNA"/>
</dbReference>
<dbReference type="EC" id="1.4.1.1" evidence="2 5"/>
<feature type="domain" description="Alanine dehydrogenase/pyridine nucleotide transhydrogenase NAD(H)-binding" evidence="10">
    <location>
        <begin position="149"/>
        <end position="297"/>
    </location>
</feature>
<dbReference type="PANTHER" id="PTHR42795:SF1">
    <property type="entry name" value="ALANINE DEHYDROGENASE"/>
    <property type="match status" value="1"/>
</dbReference>
<evidence type="ECO:0000256" key="5">
    <source>
        <dbReference type="PIRNR" id="PIRNR000183"/>
    </source>
</evidence>
<proteinExistence type="inferred from homology"/>
<accession>A0A6B2KQM7</accession>
<dbReference type="CDD" id="cd05305">
    <property type="entry name" value="L-AlaDH"/>
    <property type="match status" value="1"/>
</dbReference>
<feature type="binding site" evidence="8">
    <location>
        <begin position="239"/>
        <end position="240"/>
    </location>
    <ligand>
        <name>NAD(+)</name>
        <dbReference type="ChEBI" id="CHEBI:57540"/>
    </ligand>
</feature>
<dbReference type="PIRSF" id="PIRSF000183">
    <property type="entry name" value="Alanine_dh"/>
    <property type="match status" value="1"/>
</dbReference>
<dbReference type="SMART" id="SM01003">
    <property type="entry name" value="AlaDh_PNT_N"/>
    <property type="match status" value="1"/>
</dbReference>
<dbReference type="PROSITE" id="PS00837">
    <property type="entry name" value="ALADH_PNT_2"/>
    <property type="match status" value="1"/>
</dbReference>
<feature type="binding site" evidence="8">
    <location>
        <position position="220"/>
    </location>
    <ligand>
        <name>NAD(+)</name>
        <dbReference type="ChEBI" id="CHEBI:57540"/>
    </ligand>
</feature>
<dbReference type="InterPro" id="IPR007886">
    <property type="entry name" value="AlaDH/PNT_N"/>
</dbReference>
<dbReference type="Pfam" id="PF05222">
    <property type="entry name" value="AlaDh_PNT_N"/>
    <property type="match status" value="1"/>
</dbReference>
<feature type="domain" description="Alanine dehydrogenase/pyridine nucleotide transhydrogenase N-terminal" evidence="11">
    <location>
        <begin position="4"/>
        <end position="137"/>
    </location>
</feature>
<feature type="binding site" evidence="8">
    <location>
        <begin position="267"/>
        <end position="270"/>
    </location>
    <ligand>
        <name>NAD(+)</name>
        <dbReference type="ChEBI" id="CHEBI:57540"/>
    </ligand>
</feature>
<dbReference type="SUPFAM" id="SSF51735">
    <property type="entry name" value="NAD(P)-binding Rossmann-fold domains"/>
    <property type="match status" value="1"/>
</dbReference>
<keyword evidence="3 5" id="KW-0560">Oxidoreductase</keyword>
<dbReference type="GO" id="GO:0000166">
    <property type="term" value="F:nucleotide binding"/>
    <property type="evidence" value="ECO:0007669"/>
    <property type="project" value="UniProtKB-KW"/>
</dbReference>
<dbReference type="InterPro" id="IPR036291">
    <property type="entry name" value="NAD(P)-bd_dom_sf"/>
</dbReference>
<keyword evidence="4 5" id="KW-0520">NAD</keyword>
<dbReference type="SUPFAM" id="SSF52283">
    <property type="entry name" value="Formate/glycerate dehydrogenase catalytic domain-like"/>
    <property type="match status" value="1"/>
</dbReference>
<name>A0A6B2KQM7_9NEIS</name>
<organism evidence="12 13">
    <name type="scientific">Crenobacter caeni</name>
    <dbReference type="NCBI Taxonomy" id="2705474"/>
    <lineage>
        <taxon>Bacteria</taxon>
        <taxon>Pseudomonadati</taxon>
        <taxon>Pseudomonadota</taxon>
        <taxon>Betaproteobacteria</taxon>
        <taxon>Neisseriales</taxon>
        <taxon>Neisseriaceae</taxon>
        <taxon>Crenobacter</taxon>
    </lineage>
</organism>
<evidence type="ECO:0000259" key="11">
    <source>
        <dbReference type="SMART" id="SM01003"/>
    </source>
</evidence>
<dbReference type="Gene3D" id="3.40.50.720">
    <property type="entry name" value="NAD(P)-binding Rossmann-like Domain"/>
    <property type="match status" value="2"/>
</dbReference>
<keyword evidence="9" id="KW-0460">Magnesium</keyword>
<dbReference type="InterPro" id="IPR007698">
    <property type="entry name" value="AlaDH/PNT_NAD(H)-bd"/>
</dbReference>
<keyword evidence="8" id="KW-0547">Nucleotide-binding</keyword>
<evidence type="ECO:0000313" key="13">
    <source>
        <dbReference type="Proteomes" id="UP000482578"/>
    </source>
</evidence>
<dbReference type="SMART" id="SM01002">
    <property type="entry name" value="AlaDh_PNT_C"/>
    <property type="match status" value="1"/>
</dbReference>
<evidence type="ECO:0000256" key="6">
    <source>
        <dbReference type="PIRSR" id="PIRSR000183-1"/>
    </source>
</evidence>
<dbReference type="PANTHER" id="PTHR42795">
    <property type="entry name" value="ALANINE DEHYDROGENASE"/>
    <property type="match status" value="1"/>
</dbReference>
<feature type="binding site" evidence="8">
    <location>
        <position position="203"/>
    </location>
    <ligand>
        <name>NAD(+)</name>
        <dbReference type="ChEBI" id="CHEBI:57540"/>
    </ligand>
</feature>
<evidence type="ECO:0000259" key="10">
    <source>
        <dbReference type="SMART" id="SM01002"/>
    </source>
</evidence>
<evidence type="ECO:0000256" key="3">
    <source>
        <dbReference type="ARBA" id="ARBA00023002"/>
    </source>
</evidence>
<feature type="binding site" evidence="8">
    <location>
        <position position="198"/>
    </location>
    <ligand>
        <name>NAD(+)</name>
        <dbReference type="ChEBI" id="CHEBI:57540"/>
    </ligand>
</feature>
<comment type="caution">
    <text evidence="12">The sequence shown here is derived from an EMBL/GenBank/DDBJ whole genome shotgun (WGS) entry which is preliminary data.</text>
</comment>
<evidence type="ECO:0000256" key="9">
    <source>
        <dbReference type="PIRSR" id="PIRSR000183-4"/>
    </source>
</evidence>
<evidence type="ECO:0000256" key="8">
    <source>
        <dbReference type="PIRSR" id="PIRSR000183-3"/>
    </source>
</evidence>
<protein>
    <recommendedName>
        <fullName evidence="2 5">Alanine dehydrogenase</fullName>
        <ecNumber evidence="2 5">1.4.1.1</ecNumber>
    </recommendedName>
</protein>
<reference evidence="12 13" key="1">
    <citation type="submission" date="2020-02" db="EMBL/GenBank/DDBJ databases">
        <authorList>
            <person name="Yang Z."/>
        </authorList>
    </citation>
    <scope>NUCLEOTIDE SEQUENCE [LARGE SCALE GENOMIC DNA]</scope>
    <source>
        <strain evidence="12 13">HX-7-9</strain>
    </source>
</reference>
<evidence type="ECO:0000256" key="2">
    <source>
        <dbReference type="ARBA" id="ARBA00012897"/>
    </source>
</evidence>
<feature type="active site" description="Proton donor/acceptor" evidence="6">
    <location>
        <position position="96"/>
    </location>
</feature>
<dbReference type="GO" id="GO:0042853">
    <property type="term" value="P:L-alanine catabolic process"/>
    <property type="evidence" value="ECO:0007669"/>
    <property type="project" value="InterPro"/>
</dbReference>
<evidence type="ECO:0000256" key="1">
    <source>
        <dbReference type="ARBA" id="ARBA00005689"/>
    </source>
</evidence>
<dbReference type="GO" id="GO:0000286">
    <property type="term" value="F:alanine dehydrogenase activity"/>
    <property type="evidence" value="ECO:0007669"/>
    <property type="project" value="UniProtKB-UniRule"/>
</dbReference>
<evidence type="ECO:0000313" key="12">
    <source>
        <dbReference type="EMBL" id="NDV12546.1"/>
    </source>
</evidence>
<feature type="binding site" evidence="7">
    <location>
        <position position="15"/>
    </location>
    <ligand>
        <name>substrate</name>
    </ligand>
</feature>
<comment type="cofactor">
    <cofactor evidence="9">
        <name>Mg(2+)</name>
        <dbReference type="ChEBI" id="CHEBI:18420"/>
    </cofactor>
    <text evidence="9">Binds 1 Mg(2+) ion per subunit.</text>
</comment>
<dbReference type="InterPro" id="IPR008141">
    <property type="entry name" value="Ala_DH"/>
</dbReference>
<feature type="binding site" evidence="8">
    <location>
        <begin position="298"/>
        <end position="301"/>
    </location>
    <ligand>
        <name>NAD(+)</name>
        <dbReference type="ChEBI" id="CHEBI:57540"/>
    </ligand>
</feature>